<keyword evidence="2" id="KW-1185">Reference proteome</keyword>
<proteinExistence type="predicted"/>
<evidence type="ECO:0000313" key="1">
    <source>
        <dbReference type="EMBL" id="CAK8680831.1"/>
    </source>
</evidence>
<dbReference type="Proteomes" id="UP001642483">
    <property type="component" value="Unassembled WGS sequence"/>
</dbReference>
<comment type="caution">
    <text evidence="1">The sequence shown here is derived from an EMBL/GenBank/DDBJ whole genome shotgun (WGS) entry which is preliminary data.</text>
</comment>
<accession>A0ABP0FMK4</accession>
<organism evidence="1 2">
    <name type="scientific">Clavelina lepadiformis</name>
    <name type="common">Light-bulb sea squirt</name>
    <name type="synonym">Ascidia lepadiformis</name>
    <dbReference type="NCBI Taxonomy" id="159417"/>
    <lineage>
        <taxon>Eukaryota</taxon>
        <taxon>Metazoa</taxon>
        <taxon>Chordata</taxon>
        <taxon>Tunicata</taxon>
        <taxon>Ascidiacea</taxon>
        <taxon>Aplousobranchia</taxon>
        <taxon>Clavelinidae</taxon>
        <taxon>Clavelina</taxon>
    </lineage>
</organism>
<name>A0ABP0FMK4_CLALP</name>
<sequence length="79" mass="8530">MPRTGSPSTVFLVCGTKSLILPPPCSLPPLAQSQNRQVAATPLPPGTQYIRVTAQEQADIEHVSDNFALNFSALFYELS</sequence>
<gene>
    <name evidence="1" type="ORF">CVLEPA_LOCUS11070</name>
</gene>
<evidence type="ECO:0000313" key="2">
    <source>
        <dbReference type="Proteomes" id="UP001642483"/>
    </source>
</evidence>
<reference evidence="1 2" key="1">
    <citation type="submission" date="2024-02" db="EMBL/GenBank/DDBJ databases">
        <authorList>
            <person name="Daric V."/>
            <person name="Darras S."/>
        </authorList>
    </citation>
    <scope>NUCLEOTIDE SEQUENCE [LARGE SCALE GENOMIC DNA]</scope>
</reference>
<protein>
    <submittedName>
        <fullName evidence="1">Uncharacterized protein</fullName>
    </submittedName>
</protein>
<dbReference type="EMBL" id="CAWYQH010000079">
    <property type="protein sequence ID" value="CAK8680831.1"/>
    <property type="molecule type" value="Genomic_DNA"/>
</dbReference>